<dbReference type="Proteomes" id="UP000184330">
    <property type="component" value="Unassembled WGS sequence"/>
</dbReference>
<gene>
    <name evidence="4" type="ORF">PAC_06556</name>
</gene>
<dbReference type="PANTHER" id="PTHR24123:SF33">
    <property type="entry name" value="PROTEIN HOS4"/>
    <property type="match status" value="1"/>
</dbReference>
<dbReference type="InterPro" id="IPR036770">
    <property type="entry name" value="Ankyrin_rpt-contain_sf"/>
</dbReference>
<dbReference type="SMART" id="SM00248">
    <property type="entry name" value="ANK"/>
    <property type="match status" value="6"/>
</dbReference>
<dbReference type="InterPro" id="IPR002110">
    <property type="entry name" value="Ankyrin_rpt"/>
</dbReference>
<organism evidence="4 5">
    <name type="scientific">Phialocephala subalpina</name>
    <dbReference type="NCBI Taxonomy" id="576137"/>
    <lineage>
        <taxon>Eukaryota</taxon>
        <taxon>Fungi</taxon>
        <taxon>Dikarya</taxon>
        <taxon>Ascomycota</taxon>
        <taxon>Pezizomycotina</taxon>
        <taxon>Leotiomycetes</taxon>
        <taxon>Helotiales</taxon>
        <taxon>Mollisiaceae</taxon>
        <taxon>Phialocephala</taxon>
        <taxon>Phialocephala fortinii species complex</taxon>
    </lineage>
</organism>
<feature type="repeat" description="ANK" evidence="3">
    <location>
        <begin position="673"/>
        <end position="705"/>
    </location>
</feature>
<dbReference type="Gene3D" id="1.25.40.20">
    <property type="entry name" value="Ankyrin repeat-containing domain"/>
    <property type="match status" value="1"/>
</dbReference>
<dbReference type="EMBL" id="FJOG01000008">
    <property type="protein sequence ID" value="CZR56667.1"/>
    <property type="molecule type" value="Genomic_DNA"/>
</dbReference>
<name>A0A1L7WV72_9HELO</name>
<evidence type="ECO:0000256" key="3">
    <source>
        <dbReference type="PROSITE-ProRule" id="PRU00023"/>
    </source>
</evidence>
<reference evidence="4 5" key="1">
    <citation type="submission" date="2016-03" db="EMBL/GenBank/DDBJ databases">
        <authorList>
            <person name="Ploux O."/>
        </authorList>
    </citation>
    <scope>NUCLEOTIDE SEQUENCE [LARGE SCALE GENOMIC DNA]</scope>
    <source>
        <strain evidence="4 5">UAMH 11012</strain>
    </source>
</reference>
<dbReference type="PANTHER" id="PTHR24123">
    <property type="entry name" value="ANKYRIN REPEAT-CONTAINING"/>
    <property type="match status" value="1"/>
</dbReference>
<evidence type="ECO:0000313" key="5">
    <source>
        <dbReference type="Proteomes" id="UP000184330"/>
    </source>
</evidence>
<dbReference type="OrthoDB" id="3556551at2759"/>
<dbReference type="SUPFAM" id="SSF48403">
    <property type="entry name" value="Ankyrin repeat"/>
    <property type="match status" value="1"/>
</dbReference>
<evidence type="ECO:0000313" key="4">
    <source>
        <dbReference type="EMBL" id="CZR56667.1"/>
    </source>
</evidence>
<dbReference type="PROSITE" id="PS50088">
    <property type="entry name" value="ANK_REPEAT"/>
    <property type="match status" value="2"/>
</dbReference>
<protein>
    <submittedName>
        <fullName evidence="4">Uncharacterized protein</fullName>
    </submittedName>
</protein>
<dbReference type="AlphaFoldDB" id="A0A1L7WV72"/>
<proteinExistence type="predicted"/>
<sequence>MSFLKAKKSMYKLHQESKLSVTSSTLSHFSSSSGVDPERVKAIALLQGYRSAQGKPKKRNDEFTYEDVNAVLSERLENPQDVSVGLINVLLGFEHDLNYSVRAKEGIGGRFGRKEGQRNNIVQRATENRNCSLGIWTLLIHKADQTTLIEAFDIAVRNNMVAKADICLQIATSRELWLNPLEALVSAVELASQTNAESEYLRLIIVLLKWPNEDVKFKISNATKIAAGAGHSRILQVLSEHSASSQLSSRNHSLQSFPDLQVSQALGGVPQRLYDYGLLEATSRGVPEACREFSDLFRSSESQIPRSSCGALLGEILQQCSGNVEWLPSQTLEVIGHLLSNSSYSPEIDAAFCRTMGYNESARSDGFRDAAELLAHSALQTTFNIVLDNVSLGPNFSDADLWRLNCLIEWGASGESVHLALCQGLYARMHGRGPKSDSFIRTLVGAELDVNHEEGEAFRAAADCGNIEILGQLLAAGPTPETKAFAFAVAILAQHDESLLLALIDLFMSGKSEPLVGKESPPKGYFPPLFMCLQLYPKSRRLVESLIKAGCPVDATIEYNPSEDYLQSTESITPLIFALCAAAGQAGRDQQISSDVIDVLISKGDVNFQTSKSKVTPLILAAKHGRKDVVAKLLKKRAKTSATDIMERSALFYASRNGDLPSVEALLQVGSPADDGSLHEAARELHDDVVKVLIKKGHRINSRSTNEAHGDRTALHEMLQNCNGNAGIPKIKETILALTKGKLDDEDFFLALSNSAPIPLVRALLSISMDEQLRKGELLLESKAGAFIFYYSPMMYIRQSLASSPVEVQNRLLAEIGGLGGQDQFYAQQGMRQPPGYTGAPQPIHQAEENRRAQREMEINTLPRSLQQKRRKEYEKEDKQYAIAQGAALEELQRQAEQKRWSMMADAQLARQRQANLDVLREQQLSMNLKIQQGDAVTRRKYYIASITERRHMSFLRGVDTFSEKERRIAGW</sequence>
<feature type="repeat" description="ANK" evidence="3">
    <location>
        <begin position="613"/>
        <end position="645"/>
    </location>
</feature>
<accession>A0A1L7WV72</accession>
<dbReference type="InterPro" id="IPR051165">
    <property type="entry name" value="Multifunctional_ANK_Repeat"/>
</dbReference>
<dbReference type="STRING" id="576137.A0A1L7WV72"/>
<evidence type="ECO:0000256" key="1">
    <source>
        <dbReference type="ARBA" id="ARBA00022737"/>
    </source>
</evidence>
<keyword evidence="2 3" id="KW-0040">ANK repeat</keyword>
<dbReference type="Pfam" id="PF12796">
    <property type="entry name" value="Ank_2"/>
    <property type="match status" value="1"/>
</dbReference>
<keyword evidence="5" id="KW-1185">Reference proteome</keyword>
<evidence type="ECO:0000256" key="2">
    <source>
        <dbReference type="ARBA" id="ARBA00023043"/>
    </source>
</evidence>
<keyword evidence="1" id="KW-0677">Repeat</keyword>